<dbReference type="PANTHER" id="PTHR30136">
    <property type="entry name" value="HELIX-TURN-HELIX TRANSCRIPTIONAL REGULATOR, ICLR FAMILY"/>
    <property type="match status" value="1"/>
</dbReference>
<dbReference type="Gene3D" id="3.30.450.40">
    <property type="match status" value="1"/>
</dbReference>
<evidence type="ECO:0000256" key="3">
    <source>
        <dbReference type="ARBA" id="ARBA00023163"/>
    </source>
</evidence>
<dbReference type="PROSITE" id="PS51078">
    <property type="entry name" value="ICLR_ED"/>
    <property type="match status" value="1"/>
</dbReference>
<protein>
    <submittedName>
        <fullName evidence="6">IclR family transcriptional regulator</fullName>
    </submittedName>
</protein>
<dbReference type="InterPro" id="IPR036390">
    <property type="entry name" value="WH_DNA-bd_sf"/>
</dbReference>
<dbReference type="Pfam" id="PF09339">
    <property type="entry name" value="HTH_IclR"/>
    <property type="match status" value="1"/>
</dbReference>
<dbReference type="PROSITE" id="PS51077">
    <property type="entry name" value="HTH_ICLR"/>
    <property type="match status" value="1"/>
</dbReference>
<accession>A0A9W6QVG7</accession>
<dbReference type="InterPro" id="IPR050707">
    <property type="entry name" value="HTH_MetabolicPath_Reg"/>
</dbReference>
<dbReference type="GO" id="GO:0045892">
    <property type="term" value="P:negative regulation of DNA-templated transcription"/>
    <property type="evidence" value="ECO:0007669"/>
    <property type="project" value="TreeGrafter"/>
</dbReference>
<feature type="domain" description="IclR-ED" evidence="5">
    <location>
        <begin position="75"/>
        <end position="258"/>
    </location>
</feature>
<dbReference type="SUPFAM" id="SSF46785">
    <property type="entry name" value="Winged helix' DNA-binding domain"/>
    <property type="match status" value="1"/>
</dbReference>
<keyword evidence="2" id="KW-0238">DNA-binding</keyword>
<evidence type="ECO:0000313" key="6">
    <source>
        <dbReference type="EMBL" id="GLY64864.1"/>
    </source>
</evidence>
<keyword evidence="3" id="KW-0804">Transcription</keyword>
<feature type="domain" description="HTH iclR-type" evidence="4">
    <location>
        <begin position="13"/>
        <end position="74"/>
    </location>
</feature>
<evidence type="ECO:0000313" key="7">
    <source>
        <dbReference type="Proteomes" id="UP001165136"/>
    </source>
</evidence>
<keyword evidence="7" id="KW-1185">Reference proteome</keyword>
<keyword evidence="1" id="KW-0805">Transcription regulation</keyword>
<sequence>MPEPSGASKAPRDDMVRKALRLLVLLGEAPRGTTLSDLAHQAGYPVSTTHRLLKSLAQENFAVLDEDRRWNLGLQLFELGQRVLHARGFTEIATPVLERVTRQTGEPTLMAVLDGRDQLYVHYVEGTQQIQIIGEPGRRGPLHCTSMGKCLVAFAPHAQREQLIAELDLPQRGPKTITDRDRFRAEIERVHQQGFAIADEEHEAGILAIGVPVLNPAGIAVAALSTAAPAFRSSVEQMHTYLEPLRQAAKELAIGLPRR</sequence>
<evidence type="ECO:0000259" key="4">
    <source>
        <dbReference type="PROSITE" id="PS51077"/>
    </source>
</evidence>
<dbReference type="GO" id="GO:0003700">
    <property type="term" value="F:DNA-binding transcription factor activity"/>
    <property type="evidence" value="ECO:0007669"/>
    <property type="project" value="TreeGrafter"/>
</dbReference>
<dbReference type="PANTHER" id="PTHR30136:SF35">
    <property type="entry name" value="HTH-TYPE TRANSCRIPTIONAL REGULATOR RV1719"/>
    <property type="match status" value="1"/>
</dbReference>
<gene>
    <name evidence="6" type="ORF">Atai01_14830</name>
</gene>
<dbReference type="InterPro" id="IPR029016">
    <property type="entry name" value="GAF-like_dom_sf"/>
</dbReference>
<organism evidence="6 7">
    <name type="scientific">Amycolatopsis taiwanensis</name>
    <dbReference type="NCBI Taxonomy" id="342230"/>
    <lineage>
        <taxon>Bacteria</taxon>
        <taxon>Bacillati</taxon>
        <taxon>Actinomycetota</taxon>
        <taxon>Actinomycetes</taxon>
        <taxon>Pseudonocardiales</taxon>
        <taxon>Pseudonocardiaceae</taxon>
        <taxon>Amycolatopsis</taxon>
    </lineage>
</organism>
<evidence type="ECO:0000256" key="2">
    <source>
        <dbReference type="ARBA" id="ARBA00023125"/>
    </source>
</evidence>
<dbReference type="InterPro" id="IPR014757">
    <property type="entry name" value="Tscrpt_reg_IclR_C"/>
</dbReference>
<dbReference type="Pfam" id="PF01614">
    <property type="entry name" value="IclR_C"/>
    <property type="match status" value="1"/>
</dbReference>
<dbReference type="Proteomes" id="UP001165136">
    <property type="component" value="Unassembled WGS sequence"/>
</dbReference>
<dbReference type="EMBL" id="BSTI01000003">
    <property type="protein sequence ID" value="GLY64864.1"/>
    <property type="molecule type" value="Genomic_DNA"/>
</dbReference>
<dbReference type="AlphaFoldDB" id="A0A9W6QVG7"/>
<dbReference type="RefSeq" id="WP_043840811.1">
    <property type="nucleotide sequence ID" value="NZ_BSTI01000003.1"/>
</dbReference>
<reference evidence="6" key="1">
    <citation type="submission" date="2023-03" db="EMBL/GenBank/DDBJ databases">
        <title>Amycolatopsis taiwanensis NBRC 103393.</title>
        <authorList>
            <person name="Ichikawa N."/>
            <person name="Sato H."/>
            <person name="Tonouchi N."/>
        </authorList>
    </citation>
    <scope>NUCLEOTIDE SEQUENCE</scope>
    <source>
        <strain evidence="6">NBRC 103393</strain>
    </source>
</reference>
<dbReference type="SMART" id="SM00346">
    <property type="entry name" value="HTH_ICLR"/>
    <property type="match status" value="1"/>
</dbReference>
<dbReference type="Gene3D" id="1.10.10.10">
    <property type="entry name" value="Winged helix-like DNA-binding domain superfamily/Winged helix DNA-binding domain"/>
    <property type="match status" value="1"/>
</dbReference>
<dbReference type="SUPFAM" id="SSF55781">
    <property type="entry name" value="GAF domain-like"/>
    <property type="match status" value="1"/>
</dbReference>
<comment type="caution">
    <text evidence="6">The sequence shown here is derived from an EMBL/GenBank/DDBJ whole genome shotgun (WGS) entry which is preliminary data.</text>
</comment>
<name>A0A9W6QVG7_9PSEU</name>
<proteinExistence type="predicted"/>
<evidence type="ECO:0000259" key="5">
    <source>
        <dbReference type="PROSITE" id="PS51078"/>
    </source>
</evidence>
<dbReference type="InterPro" id="IPR036388">
    <property type="entry name" value="WH-like_DNA-bd_sf"/>
</dbReference>
<evidence type="ECO:0000256" key="1">
    <source>
        <dbReference type="ARBA" id="ARBA00023015"/>
    </source>
</evidence>
<dbReference type="InterPro" id="IPR005471">
    <property type="entry name" value="Tscrpt_reg_IclR_N"/>
</dbReference>
<dbReference type="GO" id="GO:0003677">
    <property type="term" value="F:DNA binding"/>
    <property type="evidence" value="ECO:0007669"/>
    <property type="project" value="UniProtKB-KW"/>
</dbReference>